<dbReference type="RefSeq" id="WP_057179424.1">
    <property type="nucleotide sequence ID" value="NZ_BDQM01000037.1"/>
</dbReference>
<dbReference type="CDD" id="cd00158">
    <property type="entry name" value="RHOD"/>
    <property type="match status" value="1"/>
</dbReference>
<reference evidence="2 3" key="1">
    <citation type="submission" date="2017-06" db="EMBL/GenBank/DDBJ databases">
        <title>Whole Genome Sequences of Colwellia marinimaniae MTCD1.</title>
        <authorList>
            <person name="Kusumoto H."/>
            <person name="Inoue M."/>
            <person name="Tanikawa K."/>
            <person name="Maeji H."/>
            <person name="Cameron J.H."/>
            <person name="Bartlett D.H."/>
        </authorList>
    </citation>
    <scope>NUCLEOTIDE SEQUENCE [LARGE SCALE GENOMIC DNA]</scope>
    <source>
        <strain evidence="2 3">MTCD1</strain>
    </source>
</reference>
<evidence type="ECO:0000313" key="3">
    <source>
        <dbReference type="Proteomes" id="UP000197068"/>
    </source>
</evidence>
<feature type="domain" description="Rhodanese" evidence="1">
    <location>
        <begin position="182"/>
        <end position="269"/>
    </location>
</feature>
<gene>
    <name evidence="2" type="ORF">MTCD1_03200</name>
</gene>
<comment type="caution">
    <text evidence="2">The sequence shown here is derived from an EMBL/GenBank/DDBJ whole genome shotgun (WGS) entry which is preliminary data.</text>
</comment>
<sequence length="271" mass="31628">MKLSKSGSLTIITFLCLLFIPISFAFNTSDSKYPLRHIFTNLEFISSEELFNDNHKKLIIDVRSKFEFEILHIKDAINIPISNMSFIPSLTSITDKDFRPIIFYCNGVDCLKSSHAAIKARTHDFLNVKVYDGGVHDWAKTYPKHSVLLGEFMTSRDELISDSLFFKHNLSPRNFMKEIGINTWILDIRDPFQRDIKILENTTYAHSIDKLNSLLSRAKNEKVKLLIYDAVGRQVRWVQYLLEKEGFDNYYFLEGGVKNFVHERDLRMIEE</sequence>
<name>A0ABQ0MYX7_9GAMM</name>
<feature type="domain" description="Rhodanese" evidence="1">
    <location>
        <begin position="53"/>
        <end position="147"/>
    </location>
</feature>
<evidence type="ECO:0000313" key="2">
    <source>
        <dbReference type="EMBL" id="GAW97572.1"/>
    </source>
</evidence>
<dbReference type="PROSITE" id="PS50206">
    <property type="entry name" value="RHODANESE_3"/>
    <property type="match status" value="2"/>
</dbReference>
<protein>
    <submittedName>
        <fullName evidence="2">Sulfurtransferase</fullName>
    </submittedName>
</protein>
<dbReference type="Proteomes" id="UP000197068">
    <property type="component" value="Unassembled WGS sequence"/>
</dbReference>
<dbReference type="Gene3D" id="3.40.250.10">
    <property type="entry name" value="Rhodanese-like domain"/>
    <property type="match status" value="2"/>
</dbReference>
<dbReference type="SMART" id="SM00450">
    <property type="entry name" value="RHOD"/>
    <property type="match status" value="2"/>
</dbReference>
<keyword evidence="3" id="KW-1185">Reference proteome</keyword>
<dbReference type="EMBL" id="BDQM01000037">
    <property type="protein sequence ID" value="GAW97572.1"/>
    <property type="molecule type" value="Genomic_DNA"/>
</dbReference>
<evidence type="ECO:0000259" key="1">
    <source>
        <dbReference type="PROSITE" id="PS50206"/>
    </source>
</evidence>
<dbReference type="SUPFAM" id="SSF52821">
    <property type="entry name" value="Rhodanese/Cell cycle control phosphatase"/>
    <property type="match status" value="2"/>
</dbReference>
<dbReference type="InterPro" id="IPR001763">
    <property type="entry name" value="Rhodanese-like_dom"/>
</dbReference>
<proteinExistence type="predicted"/>
<accession>A0ABQ0MYX7</accession>
<dbReference type="PANTHER" id="PTHR43031">
    <property type="entry name" value="FAD-DEPENDENT OXIDOREDUCTASE"/>
    <property type="match status" value="1"/>
</dbReference>
<dbReference type="PANTHER" id="PTHR43031:SF1">
    <property type="entry name" value="PYRIDINE NUCLEOTIDE-DISULPHIDE OXIDOREDUCTASE"/>
    <property type="match status" value="1"/>
</dbReference>
<organism evidence="2 3">
    <name type="scientific">Colwellia marinimaniae</name>
    <dbReference type="NCBI Taxonomy" id="1513592"/>
    <lineage>
        <taxon>Bacteria</taxon>
        <taxon>Pseudomonadati</taxon>
        <taxon>Pseudomonadota</taxon>
        <taxon>Gammaproteobacteria</taxon>
        <taxon>Alteromonadales</taxon>
        <taxon>Colwelliaceae</taxon>
        <taxon>Colwellia</taxon>
    </lineage>
</organism>
<dbReference type="InterPro" id="IPR050229">
    <property type="entry name" value="GlpE_sulfurtransferase"/>
</dbReference>
<dbReference type="Pfam" id="PF00581">
    <property type="entry name" value="Rhodanese"/>
    <property type="match status" value="2"/>
</dbReference>
<dbReference type="InterPro" id="IPR036873">
    <property type="entry name" value="Rhodanese-like_dom_sf"/>
</dbReference>